<dbReference type="Proteomes" id="UP000001542">
    <property type="component" value="Unassembled WGS sequence"/>
</dbReference>
<dbReference type="RefSeq" id="XP_001301386.1">
    <property type="nucleotide sequence ID" value="XM_001301385.1"/>
</dbReference>
<protein>
    <submittedName>
        <fullName evidence="1">Uncharacterized protein</fullName>
    </submittedName>
</protein>
<dbReference type="AlphaFoldDB" id="A2G323"/>
<keyword evidence="2" id="KW-1185">Reference proteome</keyword>
<reference evidence="1" key="2">
    <citation type="journal article" date="2007" name="Science">
        <title>Draft genome sequence of the sexually transmitted pathogen Trichomonas vaginalis.</title>
        <authorList>
            <person name="Carlton J.M."/>
            <person name="Hirt R.P."/>
            <person name="Silva J.C."/>
            <person name="Delcher A.L."/>
            <person name="Schatz M."/>
            <person name="Zhao Q."/>
            <person name="Wortman J.R."/>
            <person name="Bidwell S.L."/>
            <person name="Alsmark U.C.M."/>
            <person name="Besteiro S."/>
            <person name="Sicheritz-Ponten T."/>
            <person name="Noel C.J."/>
            <person name="Dacks J.B."/>
            <person name="Foster P.G."/>
            <person name="Simillion C."/>
            <person name="Van de Peer Y."/>
            <person name="Miranda-Saavedra D."/>
            <person name="Barton G.J."/>
            <person name="Westrop G.D."/>
            <person name="Mueller S."/>
            <person name="Dessi D."/>
            <person name="Fiori P.L."/>
            <person name="Ren Q."/>
            <person name="Paulsen I."/>
            <person name="Zhang H."/>
            <person name="Bastida-Corcuera F.D."/>
            <person name="Simoes-Barbosa A."/>
            <person name="Brown M.T."/>
            <person name="Hayes R.D."/>
            <person name="Mukherjee M."/>
            <person name="Okumura C.Y."/>
            <person name="Schneider R."/>
            <person name="Smith A.J."/>
            <person name="Vanacova S."/>
            <person name="Villalvazo M."/>
            <person name="Haas B.J."/>
            <person name="Pertea M."/>
            <person name="Feldblyum T.V."/>
            <person name="Utterback T.R."/>
            <person name="Shu C.L."/>
            <person name="Osoegawa K."/>
            <person name="de Jong P.J."/>
            <person name="Hrdy I."/>
            <person name="Horvathova L."/>
            <person name="Zubacova Z."/>
            <person name="Dolezal P."/>
            <person name="Malik S.B."/>
            <person name="Logsdon J.M. Jr."/>
            <person name="Henze K."/>
            <person name="Gupta A."/>
            <person name="Wang C.C."/>
            <person name="Dunne R.L."/>
            <person name="Upcroft J.A."/>
            <person name="Upcroft P."/>
            <person name="White O."/>
            <person name="Salzberg S.L."/>
            <person name="Tang P."/>
            <person name="Chiu C.-H."/>
            <person name="Lee Y.-S."/>
            <person name="Embley T.M."/>
            <person name="Coombs G.H."/>
            <person name="Mottram J.C."/>
            <person name="Tachezy J."/>
            <person name="Fraser-Liggett C.M."/>
            <person name="Johnson P.J."/>
        </authorList>
    </citation>
    <scope>NUCLEOTIDE SEQUENCE [LARGE SCALE GENOMIC DNA]</scope>
    <source>
        <strain evidence="1">G3</strain>
    </source>
</reference>
<evidence type="ECO:0000313" key="1">
    <source>
        <dbReference type="EMBL" id="EAX88456.1"/>
    </source>
</evidence>
<dbReference type="KEGG" id="tva:4746117"/>
<dbReference type="VEuPathDB" id="TrichDB:TVAG_331730"/>
<dbReference type="InParanoid" id="A2G323"/>
<sequence>MSSKTATSKSQNIKLNRGIKIMTPFQKHTNHHNGVIIIDLKPEVTPDQIKSHLPHCISVEIDPRLGTLNNDQHHAFVAKFEDSKHKPDNELMSLPIELFNSDMIIFGYIEENIEISINDLVKQRYGKDLMLLGYVSKDITSEQLHTLLPTSNCIYEIHSNEIQDENKKLFVVSTLSLQNFYLQVNTIPESYFTGKRFYSPIEESVEMAVARLKPYLDGTNQKEKTKHKKGPIRFLVTNLPEGVDDKALFRSLPHCGSVELTESGNAYIIDFPTLFDEIELQELRHTIGSFDYTIIKRTPSASLKVIQRFKTFSKTDEEEE</sequence>
<organism evidence="1 2">
    <name type="scientific">Trichomonas vaginalis (strain ATCC PRA-98 / G3)</name>
    <dbReference type="NCBI Taxonomy" id="412133"/>
    <lineage>
        <taxon>Eukaryota</taxon>
        <taxon>Metamonada</taxon>
        <taxon>Parabasalia</taxon>
        <taxon>Trichomonadida</taxon>
        <taxon>Trichomonadidae</taxon>
        <taxon>Trichomonas</taxon>
    </lineage>
</organism>
<evidence type="ECO:0000313" key="2">
    <source>
        <dbReference type="Proteomes" id="UP000001542"/>
    </source>
</evidence>
<accession>A2G323</accession>
<name>A2G323_TRIV3</name>
<gene>
    <name evidence="1" type="ORF">TVAG_331730</name>
</gene>
<reference evidence="1" key="1">
    <citation type="submission" date="2006-10" db="EMBL/GenBank/DDBJ databases">
        <authorList>
            <person name="Amadeo P."/>
            <person name="Zhao Q."/>
            <person name="Wortman J."/>
            <person name="Fraser-Liggett C."/>
            <person name="Carlton J."/>
        </authorList>
    </citation>
    <scope>NUCLEOTIDE SEQUENCE</scope>
    <source>
        <strain evidence="1">G3</strain>
    </source>
</reference>
<proteinExistence type="predicted"/>
<dbReference type="VEuPathDB" id="TrichDB:TVAGG3_0669110"/>
<dbReference type="EMBL" id="DS114308">
    <property type="protein sequence ID" value="EAX88456.1"/>
    <property type="molecule type" value="Genomic_DNA"/>
</dbReference>